<keyword evidence="9" id="KW-1185">Reference proteome</keyword>
<evidence type="ECO:0000256" key="7">
    <source>
        <dbReference type="RuleBase" id="RU000382"/>
    </source>
</evidence>
<evidence type="ECO:0000256" key="1">
    <source>
        <dbReference type="ARBA" id="ARBA00001933"/>
    </source>
</evidence>
<evidence type="ECO:0000256" key="2">
    <source>
        <dbReference type="ARBA" id="ARBA00009533"/>
    </source>
</evidence>
<feature type="modified residue" description="N6-(pyridoxal phosphate)lysine" evidence="6">
    <location>
        <position position="297"/>
    </location>
</feature>
<dbReference type="InterPro" id="IPR015421">
    <property type="entry name" value="PyrdxlP-dep_Trfase_major"/>
</dbReference>
<gene>
    <name evidence="8" type="ORF">J3U88_29910</name>
</gene>
<dbReference type="Gene3D" id="3.40.640.10">
    <property type="entry name" value="Type I PLP-dependent aspartate aminotransferase-like (Major domain)"/>
    <property type="match status" value="1"/>
</dbReference>
<dbReference type="GO" id="GO:0016831">
    <property type="term" value="F:carboxy-lyase activity"/>
    <property type="evidence" value="ECO:0007669"/>
    <property type="project" value="UniProtKB-KW"/>
</dbReference>
<evidence type="ECO:0000256" key="4">
    <source>
        <dbReference type="ARBA" id="ARBA00022898"/>
    </source>
</evidence>
<dbReference type="SUPFAM" id="SSF53383">
    <property type="entry name" value="PLP-dependent transferases"/>
    <property type="match status" value="1"/>
</dbReference>
<evidence type="ECO:0000313" key="9">
    <source>
        <dbReference type="Proteomes" id="UP000664417"/>
    </source>
</evidence>
<comment type="caution">
    <text evidence="8">The sequence shown here is derived from an EMBL/GenBank/DDBJ whole genome shotgun (WGS) entry which is preliminary data.</text>
</comment>
<dbReference type="InterPro" id="IPR010977">
    <property type="entry name" value="Aromatic_deC"/>
</dbReference>
<sequence>MKDFHTEPEIRAYTRRLDDLLIDYYVDPARDPLLNYTSKPELAQALNEPDPPREGIGLDQALQLFETDILANSVKTWHPGFMNQMSAGASFPAVMGAALAAMMNGTLSTFEASPAATIIEHNVARWMAELLGMKPGSGGIFLPGSSLGNFLALVVARNNQLADSARHGMHHQDAVVLCSDAAHYSVANAVNLMGLGRESMVTVATNEANEILIEDFAAKIERCLAQGKRPFAAVATLGLTVTGGFDPIAEMAELCSRYDMHLHADAAFGGGMALTDRRDRFMQGIEAADTVTWDAHKWLHAPLTCTVLLSPNPHVFKQTFNPDAPYLFHDFDEQTGVTEDLGHFTPLCGKQFHALPVWLMLKAYGSDWFRHQAQTRLTFLDDLTAAIKNQPHFELAYEPRSPVLCFRYLPRDGHADAATLNQLQVTIREKIRASGKALFNVTDIKGTTYFRLILINPLMTMAEAQPLLHTIASVGASETAALRAN</sequence>
<name>A0A8J7QHU8_9BACT</name>
<dbReference type="Proteomes" id="UP000664417">
    <property type="component" value="Unassembled WGS sequence"/>
</dbReference>
<dbReference type="Pfam" id="PF00282">
    <property type="entry name" value="Pyridoxal_deC"/>
    <property type="match status" value="1"/>
</dbReference>
<keyword evidence="4 6" id="KW-0663">Pyridoxal phosphate</keyword>
<evidence type="ECO:0000313" key="8">
    <source>
        <dbReference type="EMBL" id="MBO1322725.1"/>
    </source>
</evidence>
<protein>
    <submittedName>
        <fullName evidence="8">Uncharacterized protein</fullName>
    </submittedName>
</protein>
<dbReference type="InterPro" id="IPR015424">
    <property type="entry name" value="PyrdxlP-dep_Trfase"/>
</dbReference>
<dbReference type="PANTHER" id="PTHR45677">
    <property type="entry name" value="GLUTAMATE DECARBOXYLASE-RELATED"/>
    <property type="match status" value="1"/>
</dbReference>
<reference evidence="8" key="1">
    <citation type="submission" date="2021-03" db="EMBL/GenBank/DDBJ databases">
        <authorList>
            <person name="Wang G."/>
        </authorList>
    </citation>
    <scope>NUCLEOTIDE SEQUENCE</scope>
    <source>
        <strain evidence="8">KCTC 12899</strain>
    </source>
</reference>
<dbReference type="AlphaFoldDB" id="A0A8J7QHU8"/>
<dbReference type="EMBL" id="JAFREP010000041">
    <property type="protein sequence ID" value="MBO1322725.1"/>
    <property type="molecule type" value="Genomic_DNA"/>
</dbReference>
<comment type="cofactor">
    <cofactor evidence="1 6 7">
        <name>pyridoxal 5'-phosphate</name>
        <dbReference type="ChEBI" id="CHEBI:597326"/>
    </cofactor>
</comment>
<evidence type="ECO:0000256" key="3">
    <source>
        <dbReference type="ARBA" id="ARBA00022793"/>
    </source>
</evidence>
<comment type="similarity">
    <text evidence="2 7">Belongs to the group II decarboxylase family.</text>
</comment>
<dbReference type="GO" id="GO:0005737">
    <property type="term" value="C:cytoplasm"/>
    <property type="evidence" value="ECO:0007669"/>
    <property type="project" value="TreeGrafter"/>
</dbReference>
<dbReference type="InterPro" id="IPR002129">
    <property type="entry name" value="PyrdxlP-dep_de-COase"/>
</dbReference>
<organism evidence="8 9">
    <name type="scientific">Acanthopleuribacter pedis</name>
    <dbReference type="NCBI Taxonomy" id="442870"/>
    <lineage>
        <taxon>Bacteria</taxon>
        <taxon>Pseudomonadati</taxon>
        <taxon>Acidobacteriota</taxon>
        <taxon>Holophagae</taxon>
        <taxon>Acanthopleuribacterales</taxon>
        <taxon>Acanthopleuribacteraceae</taxon>
        <taxon>Acanthopleuribacter</taxon>
    </lineage>
</organism>
<dbReference type="Gene3D" id="3.90.1150.170">
    <property type="match status" value="1"/>
</dbReference>
<accession>A0A8J7QHU8</accession>
<proteinExistence type="inferred from homology"/>
<dbReference type="PRINTS" id="PR00800">
    <property type="entry name" value="YHDCRBOXLASE"/>
</dbReference>
<evidence type="ECO:0000256" key="6">
    <source>
        <dbReference type="PIRSR" id="PIRSR602129-50"/>
    </source>
</evidence>
<keyword evidence="3" id="KW-0210">Decarboxylase</keyword>
<dbReference type="GO" id="GO:0019752">
    <property type="term" value="P:carboxylic acid metabolic process"/>
    <property type="evidence" value="ECO:0007669"/>
    <property type="project" value="InterPro"/>
</dbReference>
<dbReference type="GO" id="GO:0030170">
    <property type="term" value="F:pyridoxal phosphate binding"/>
    <property type="evidence" value="ECO:0007669"/>
    <property type="project" value="InterPro"/>
</dbReference>
<dbReference type="PANTHER" id="PTHR45677:SF8">
    <property type="entry name" value="CYSTEINE SULFINIC ACID DECARBOXYLASE"/>
    <property type="match status" value="1"/>
</dbReference>
<dbReference type="GO" id="GO:0006520">
    <property type="term" value="P:amino acid metabolic process"/>
    <property type="evidence" value="ECO:0007669"/>
    <property type="project" value="InterPro"/>
</dbReference>
<evidence type="ECO:0000256" key="5">
    <source>
        <dbReference type="ARBA" id="ARBA00023239"/>
    </source>
</evidence>
<keyword evidence="5 7" id="KW-0456">Lyase</keyword>
<dbReference type="RefSeq" id="WP_207862698.1">
    <property type="nucleotide sequence ID" value="NZ_JAFREP010000041.1"/>
</dbReference>